<dbReference type="EMBL" id="JAHRIP010076688">
    <property type="protein sequence ID" value="MEQ2311314.1"/>
    <property type="molecule type" value="Genomic_DNA"/>
</dbReference>
<sequence length="116" mass="13234">MDQACVPQSACCIHLCASTPFQLFTENFRAFGEMMAMKRCLWFSHHNKSQAAGEARQNVHKHAMCQDFTTGTAPTDKLCSRQDWVTEVVFCRITLPQMTHAPNLTRMQLTDSDKKH</sequence>
<proteinExistence type="predicted"/>
<protein>
    <submittedName>
        <fullName evidence="1">Uncharacterized protein</fullName>
    </submittedName>
</protein>
<evidence type="ECO:0000313" key="1">
    <source>
        <dbReference type="EMBL" id="MEQ2311314.1"/>
    </source>
</evidence>
<organism evidence="1 2">
    <name type="scientific">Ameca splendens</name>
    <dbReference type="NCBI Taxonomy" id="208324"/>
    <lineage>
        <taxon>Eukaryota</taxon>
        <taxon>Metazoa</taxon>
        <taxon>Chordata</taxon>
        <taxon>Craniata</taxon>
        <taxon>Vertebrata</taxon>
        <taxon>Euteleostomi</taxon>
        <taxon>Actinopterygii</taxon>
        <taxon>Neopterygii</taxon>
        <taxon>Teleostei</taxon>
        <taxon>Neoteleostei</taxon>
        <taxon>Acanthomorphata</taxon>
        <taxon>Ovalentaria</taxon>
        <taxon>Atherinomorphae</taxon>
        <taxon>Cyprinodontiformes</taxon>
        <taxon>Goodeidae</taxon>
        <taxon>Ameca</taxon>
    </lineage>
</organism>
<accession>A0ABV0ZZI2</accession>
<comment type="caution">
    <text evidence="1">The sequence shown here is derived from an EMBL/GenBank/DDBJ whole genome shotgun (WGS) entry which is preliminary data.</text>
</comment>
<evidence type="ECO:0000313" key="2">
    <source>
        <dbReference type="Proteomes" id="UP001469553"/>
    </source>
</evidence>
<gene>
    <name evidence="1" type="ORF">AMECASPLE_018578</name>
</gene>
<reference evidence="1 2" key="1">
    <citation type="submission" date="2021-06" db="EMBL/GenBank/DDBJ databases">
        <authorList>
            <person name="Palmer J.M."/>
        </authorList>
    </citation>
    <scope>NUCLEOTIDE SEQUENCE [LARGE SCALE GENOMIC DNA]</scope>
    <source>
        <strain evidence="1 2">AS_MEX2019</strain>
        <tissue evidence="1">Muscle</tissue>
    </source>
</reference>
<keyword evidence="2" id="KW-1185">Reference proteome</keyword>
<name>A0ABV0ZZI2_9TELE</name>
<dbReference type="Proteomes" id="UP001469553">
    <property type="component" value="Unassembled WGS sequence"/>
</dbReference>